<dbReference type="Pfam" id="PF21711">
    <property type="entry name" value="DCTN5"/>
    <property type="match status" value="1"/>
</dbReference>
<keyword evidence="2" id="KW-1185">Reference proteome</keyword>
<reference evidence="1" key="1">
    <citation type="submission" date="2023-07" db="EMBL/GenBank/DDBJ databases">
        <authorList>
            <consortium name="AG Swart"/>
            <person name="Singh M."/>
            <person name="Singh A."/>
            <person name="Seah K."/>
            <person name="Emmerich C."/>
        </authorList>
    </citation>
    <scope>NUCLEOTIDE SEQUENCE</scope>
    <source>
        <strain evidence="1">DP1</strain>
    </source>
</reference>
<proteinExistence type="predicted"/>
<comment type="caution">
    <text evidence="1">The sequence shown here is derived from an EMBL/GenBank/DDBJ whole genome shotgun (WGS) entry which is preliminary data.</text>
</comment>
<evidence type="ECO:0000313" key="1">
    <source>
        <dbReference type="EMBL" id="CAI2379020.1"/>
    </source>
</evidence>
<dbReference type="SUPFAM" id="SSF51161">
    <property type="entry name" value="Trimeric LpxA-like enzymes"/>
    <property type="match status" value="1"/>
</dbReference>
<evidence type="ECO:0000313" key="2">
    <source>
        <dbReference type="Proteomes" id="UP001295684"/>
    </source>
</evidence>
<dbReference type="AlphaFoldDB" id="A0AAD1XTY1"/>
<dbReference type="PANTHER" id="PTHR13061">
    <property type="entry name" value="DYNACTIN SUBUNIT P25"/>
    <property type="match status" value="1"/>
</dbReference>
<name>A0AAD1XTY1_EUPCR</name>
<sequence length="256" mass="27616">MLSKQLPKLLQRSLKPVFKFARISLKPSAANTDAAQSVEDIEYVEELSKHRKAIPLYDLRPLHDGTGYVAESATLSGEVCMDSYSTVWNNVVIRGDMNAVSIGAYSSVGDNTVIQTVASLPTGQLADVEIGANVTIHSDCTLSSCTIGSDVVIGAKSVICEGAVLEAGAMVAPGTVVPPGRLIPSNQLWAGNPCEYVKELNVGELFTNYSLSYVHTALGDKVKETFTSFPSNYMMKTSTEDDVDPEAFRRQGRILY</sequence>
<dbReference type="CDD" id="cd04645">
    <property type="entry name" value="LbH_gamma_CA_like"/>
    <property type="match status" value="1"/>
</dbReference>
<dbReference type="EMBL" id="CAMPGE010020824">
    <property type="protein sequence ID" value="CAI2379020.1"/>
    <property type="molecule type" value="Genomic_DNA"/>
</dbReference>
<organism evidence="1 2">
    <name type="scientific">Euplotes crassus</name>
    <dbReference type="NCBI Taxonomy" id="5936"/>
    <lineage>
        <taxon>Eukaryota</taxon>
        <taxon>Sar</taxon>
        <taxon>Alveolata</taxon>
        <taxon>Ciliophora</taxon>
        <taxon>Intramacronucleata</taxon>
        <taxon>Spirotrichea</taxon>
        <taxon>Hypotrichia</taxon>
        <taxon>Euplotida</taxon>
        <taxon>Euplotidae</taxon>
        <taxon>Moneuplotes</taxon>
    </lineage>
</organism>
<dbReference type="InterPro" id="IPR050484">
    <property type="entry name" value="Transf_Hexapept/Carb_Anhydrase"/>
</dbReference>
<gene>
    <name evidence="1" type="ORF">ECRASSUSDP1_LOCUS20425</name>
</gene>
<dbReference type="InterPro" id="IPR047324">
    <property type="entry name" value="LbH_gamma_CA-like"/>
</dbReference>
<protein>
    <submittedName>
        <fullName evidence="1">Uncharacterized protein</fullName>
    </submittedName>
</protein>
<dbReference type="InterPro" id="IPR011004">
    <property type="entry name" value="Trimer_LpxA-like_sf"/>
</dbReference>
<dbReference type="PANTHER" id="PTHR13061:SF29">
    <property type="entry name" value="GAMMA CARBONIC ANHYDRASE-LIKE 1, MITOCHONDRIAL-RELATED"/>
    <property type="match status" value="1"/>
</dbReference>
<dbReference type="Gene3D" id="2.160.10.10">
    <property type="entry name" value="Hexapeptide repeat proteins"/>
    <property type="match status" value="1"/>
</dbReference>
<dbReference type="Proteomes" id="UP001295684">
    <property type="component" value="Unassembled WGS sequence"/>
</dbReference>
<accession>A0AAD1XTY1</accession>